<keyword evidence="4" id="KW-0813">Transport</keyword>
<dbReference type="GO" id="GO:0070631">
    <property type="term" value="P:spindle pole body localization"/>
    <property type="evidence" value="ECO:0007669"/>
    <property type="project" value="TreeGrafter"/>
</dbReference>
<dbReference type="Proteomes" id="UP000284842">
    <property type="component" value="Unassembled WGS sequence"/>
</dbReference>
<feature type="transmembrane region" description="Helical" evidence="13">
    <location>
        <begin position="138"/>
        <end position="161"/>
    </location>
</feature>
<proteinExistence type="inferred from homology"/>
<evidence type="ECO:0000256" key="9">
    <source>
        <dbReference type="ARBA" id="ARBA00023010"/>
    </source>
</evidence>
<evidence type="ECO:0000256" key="11">
    <source>
        <dbReference type="ARBA" id="ARBA00023136"/>
    </source>
</evidence>
<keyword evidence="7" id="KW-0653">Protein transport</keyword>
<feature type="transmembrane region" description="Helical" evidence="13">
    <location>
        <begin position="91"/>
        <end position="108"/>
    </location>
</feature>
<comment type="similarity">
    <text evidence="3">Belongs to the NDC1 family.</text>
</comment>
<evidence type="ECO:0000256" key="12">
    <source>
        <dbReference type="ARBA" id="ARBA00023242"/>
    </source>
</evidence>
<keyword evidence="5 13" id="KW-0812">Transmembrane</keyword>
<name>A0A409YM89_9AGAR</name>
<dbReference type="GO" id="GO:0030674">
    <property type="term" value="F:protein-macromolecule adaptor activity"/>
    <property type="evidence" value="ECO:0007669"/>
    <property type="project" value="TreeGrafter"/>
</dbReference>
<keyword evidence="11 13" id="KW-0472">Membrane</keyword>
<dbReference type="GO" id="GO:0051028">
    <property type="term" value="P:mRNA transport"/>
    <property type="evidence" value="ECO:0007669"/>
    <property type="project" value="UniProtKB-KW"/>
</dbReference>
<evidence type="ECO:0000256" key="13">
    <source>
        <dbReference type="SAM" id="Phobius"/>
    </source>
</evidence>
<keyword evidence="6" id="KW-0509">mRNA transport</keyword>
<dbReference type="GO" id="GO:0005816">
    <property type="term" value="C:spindle pole body"/>
    <property type="evidence" value="ECO:0007669"/>
    <property type="project" value="TreeGrafter"/>
</dbReference>
<evidence type="ECO:0000256" key="3">
    <source>
        <dbReference type="ARBA" id="ARBA00005760"/>
    </source>
</evidence>
<evidence type="ECO:0008006" key="16">
    <source>
        <dbReference type="Google" id="ProtNLM"/>
    </source>
</evidence>
<gene>
    <name evidence="14" type="ORF">CVT24_010737</name>
</gene>
<organism evidence="14 15">
    <name type="scientific">Panaeolus cyanescens</name>
    <dbReference type="NCBI Taxonomy" id="181874"/>
    <lineage>
        <taxon>Eukaryota</taxon>
        <taxon>Fungi</taxon>
        <taxon>Dikarya</taxon>
        <taxon>Basidiomycota</taxon>
        <taxon>Agaricomycotina</taxon>
        <taxon>Agaricomycetes</taxon>
        <taxon>Agaricomycetidae</taxon>
        <taxon>Agaricales</taxon>
        <taxon>Agaricineae</taxon>
        <taxon>Galeropsidaceae</taxon>
        <taxon>Panaeolus</taxon>
    </lineage>
</organism>
<dbReference type="AlphaFoldDB" id="A0A409YM89"/>
<evidence type="ECO:0000313" key="14">
    <source>
        <dbReference type="EMBL" id="PPR04189.1"/>
    </source>
</evidence>
<evidence type="ECO:0000256" key="2">
    <source>
        <dbReference type="ARBA" id="ARBA00004567"/>
    </source>
</evidence>
<dbReference type="InParanoid" id="A0A409YM89"/>
<feature type="transmembrane region" description="Helical" evidence="13">
    <location>
        <begin position="53"/>
        <end position="71"/>
    </location>
</feature>
<comment type="caution">
    <text evidence="14">The sequence shown here is derived from an EMBL/GenBank/DDBJ whole genome shotgun (WGS) entry which is preliminary data.</text>
</comment>
<evidence type="ECO:0000256" key="1">
    <source>
        <dbReference type="ARBA" id="ARBA00004232"/>
    </source>
</evidence>
<accession>A0A409YM89</accession>
<evidence type="ECO:0000256" key="4">
    <source>
        <dbReference type="ARBA" id="ARBA00022448"/>
    </source>
</evidence>
<evidence type="ECO:0000313" key="15">
    <source>
        <dbReference type="Proteomes" id="UP000284842"/>
    </source>
</evidence>
<feature type="transmembrane region" description="Helical" evidence="13">
    <location>
        <begin position="181"/>
        <end position="204"/>
    </location>
</feature>
<dbReference type="OrthoDB" id="67850at2759"/>
<feature type="transmembrane region" description="Helical" evidence="13">
    <location>
        <begin position="283"/>
        <end position="309"/>
    </location>
</feature>
<evidence type="ECO:0000256" key="7">
    <source>
        <dbReference type="ARBA" id="ARBA00022927"/>
    </source>
</evidence>
<protein>
    <recommendedName>
        <fullName evidence="16">Nucleoporin protein Ndc1-Nup</fullName>
    </recommendedName>
</protein>
<evidence type="ECO:0000256" key="8">
    <source>
        <dbReference type="ARBA" id="ARBA00022989"/>
    </source>
</evidence>
<dbReference type="GO" id="GO:0031965">
    <property type="term" value="C:nuclear membrane"/>
    <property type="evidence" value="ECO:0007669"/>
    <property type="project" value="UniProtKB-SubCell"/>
</dbReference>
<evidence type="ECO:0000256" key="5">
    <source>
        <dbReference type="ARBA" id="ARBA00022692"/>
    </source>
</evidence>
<dbReference type="GO" id="GO:0070762">
    <property type="term" value="C:nuclear pore transmembrane ring"/>
    <property type="evidence" value="ECO:0007669"/>
    <property type="project" value="TreeGrafter"/>
</dbReference>
<dbReference type="PANTHER" id="PTHR13269:SF6">
    <property type="entry name" value="NUCLEOPORIN NDC1"/>
    <property type="match status" value="1"/>
</dbReference>
<dbReference type="EMBL" id="NHTK01000981">
    <property type="protein sequence ID" value="PPR04189.1"/>
    <property type="molecule type" value="Genomic_DNA"/>
</dbReference>
<feature type="transmembrane region" description="Helical" evidence="13">
    <location>
        <begin position="225"/>
        <end position="246"/>
    </location>
</feature>
<reference evidence="14 15" key="1">
    <citation type="journal article" date="2018" name="Evol. Lett.">
        <title>Horizontal gene cluster transfer increased hallucinogenic mushroom diversity.</title>
        <authorList>
            <person name="Reynolds H.T."/>
            <person name="Vijayakumar V."/>
            <person name="Gluck-Thaler E."/>
            <person name="Korotkin H.B."/>
            <person name="Matheny P.B."/>
            <person name="Slot J.C."/>
        </authorList>
    </citation>
    <scope>NUCLEOTIDE SEQUENCE [LARGE SCALE GENOMIC DNA]</scope>
    <source>
        <strain evidence="14 15">2629</strain>
    </source>
</reference>
<dbReference type="GO" id="GO:0006999">
    <property type="term" value="P:nuclear pore organization"/>
    <property type="evidence" value="ECO:0007669"/>
    <property type="project" value="TreeGrafter"/>
</dbReference>
<dbReference type="InterPro" id="IPR019049">
    <property type="entry name" value="Nucleoporin_prot_Ndc1/Nup"/>
</dbReference>
<comment type="subcellular location">
    <subcellularLocation>
        <location evidence="1">Nucleus membrane</location>
        <topology evidence="1">Multi-pass membrane protein</topology>
    </subcellularLocation>
    <subcellularLocation>
        <location evidence="2">Nucleus</location>
        <location evidence="2">Nuclear pore complex</location>
    </subcellularLocation>
</comment>
<keyword evidence="15" id="KW-1185">Reference proteome</keyword>
<dbReference type="Pfam" id="PF09531">
    <property type="entry name" value="Ndc1_Nup"/>
    <property type="match status" value="1"/>
</dbReference>
<feature type="transmembrane region" description="Helical" evidence="13">
    <location>
        <begin position="252"/>
        <end position="271"/>
    </location>
</feature>
<evidence type="ECO:0000256" key="6">
    <source>
        <dbReference type="ARBA" id="ARBA00022816"/>
    </source>
</evidence>
<dbReference type="GO" id="GO:0015031">
    <property type="term" value="P:protein transport"/>
    <property type="evidence" value="ECO:0007669"/>
    <property type="project" value="UniProtKB-KW"/>
</dbReference>
<keyword evidence="8 13" id="KW-1133">Transmembrane helix</keyword>
<dbReference type="PANTHER" id="PTHR13269">
    <property type="entry name" value="NUCLEOPORIN NDC1"/>
    <property type="match status" value="1"/>
</dbReference>
<keyword evidence="12" id="KW-0539">Nucleus</keyword>
<evidence type="ECO:0000256" key="10">
    <source>
        <dbReference type="ARBA" id="ARBA00023132"/>
    </source>
</evidence>
<keyword evidence="9" id="KW-0811">Translocation</keyword>
<dbReference type="STRING" id="181874.A0A409YM89"/>
<keyword evidence="10" id="KW-0906">Nuclear pore complex</keyword>
<sequence>MSGSSPNGLSTPKTPIRAITSKLSTTASPSIASADQSYEPLLKSLFVHRLKFVFLRSALVAWVVYVTWACWMSESEGIMGNIWVPLKPWTLIYSGLAWFSLAVPAVVLRKVFLTDTRSPAASPSGIVSIALSKNSTRVAFLTYLASAFCALLIHKAMAATYERSDPKLTVFVKSKKHPHYLNGRLVFLALTQAVAAAAFSLRGAMMDRLHCSSQRPQINQKSSALYLNVVFSAIVSAVFTTLTLTASMTTFAALRAILPVFFKLPIIPLFLRPFTAHFIKGSWTFLLPFFHISLLFRGWLLAFTTFFLWDVADSLFDSVVSEAVPISLLGKEPNTTLVSGITSKSAIFKYFAYSEIRELAVDESSSASSRRTDLFGDQKNLPNLWAFLSRESLVVLNNDYQLLLRRGAPPPPPPAAPVKLPATPGPIIGTPTPLLRSQIYKAHKESPRDAALDALASDGPITQAVEAAADATHVPEIFRSVESRVFTTPIVEEATKNVVQVASLGSRLRAKVKGFGVAVWDMHAPGFVKELLEQLVQWWYHERQSKLVEKALPFRELDVVIVEALSHLICASLTEDHYGTVQRDIPKILEVMVSYLTAIEEYQVEINNLLKPLPEIPLPPKKQAEYDALAIEIHKSQEILGFVADGLKEGLARISRTFGTKLLAFKFPPRIANKLQGFLDYAS</sequence>